<evidence type="ECO:0000256" key="2">
    <source>
        <dbReference type="ARBA" id="ARBA00022692"/>
    </source>
</evidence>
<dbReference type="EMBL" id="ONZG01000007">
    <property type="protein sequence ID" value="SPJ29356.1"/>
    <property type="molecule type" value="Genomic_DNA"/>
</dbReference>
<dbReference type="Gene3D" id="2.60.120.1140">
    <property type="entry name" value="Protein of unknown function DUF192"/>
    <property type="match status" value="1"/>
</dbReference>
<dbReference type="InterPro" id="IPR038695">
    <property type="entry name" value="Saro_0823-like_sf"/>
</dbReference>
<feature type="chain" id="PRO_5015314140" description="DUF192 domain-containing protein" evidence="5">
    <location>
        <begin position="24"/>
        <end position="157"/>
    </location>
</feature>
<dbReference type="PANTHER" id="PTHR37953">
    <property type="entry name" value="UPF0127 PROTEIN MJ1496"/>
    <property type="match status" value="1"/>
</dbReference>
<keyword evidence="3" id="KW-1133">Transmembrane helix</keyword>
<evidence type="ECO:0008006" key="8">
    <source>
        <dbReference type="Google" id="ProtNLM"/>
    </source>
</evidence>
<protein>
    <recommendedName>
        <fullName evidence="8">DUF192 domain-containing protein</fullName>
    </recommendedName>
</protein>
<sequence length="157" mass="17362">MLFYRVMVLVMFLFVGAVSSVTAACQANVVTLKNDQAEIRFNIELAQTPEERSRGLMFRDHLASRAGMLFVFEQPQRVAFWMKNTLIPLDMIFVDKTGTVTRVHQGAIPGDETPIPGGDQVYSVLEINAGLAARYGISNGTVLRHEVFSNGPAAWPC</sequence>
<evidence type="ECO:0000313" key="6">
    <source>
        <dbReference type="EMBL" id="SPJ29356.1"/>
    </source>
</evidence>
<reference evidence="7" key="1">
    <citation type="submission" date="2018-03" db="EMBL/GenBank/DDBJ databases">
        <authorList>
            <person name="Rodrigo-Torres L."/>
            <person name="Arahal R. D."/>
            <person name="Lucena T."/>
        </authorList>
    </citation>
    <scope>NUCLEOTIDE SEQUENCE [LARGE SCALE GENOMIC DNA]</scope>
    <source>
        <strain evidence="7">CECT 7615</strain>
    </source>
</reference>
<dbReference type="InterPro" id="IPR003795">
    <property type="entry name" value="DUF192"/>
</dbReference>
<dbReference type="InterPro" id="IPR018303">
    <property type="entry name" value="ATPase_P-typ_P_site"/>
</dbReference>
<keyword evidence="4" id="KW-0472">Membrane</keyword>
<dbReference type="PROSITE" id="PS51257">
    <property type="entry name" value="PROKAR_LIPOPROTEIN"/>
    <property type="match status" value="1"/>
</dbReference>
<dbReference type="Proteomes" id="UP000244898">
    <property type="component" value="Unassembled WGS sequence"/>
</dbReference>
<organism evidence="6 7">
    <name type="scientific">Falsiruegeria mediterranea M17</name>
    <dbReference type="NCBI Taxonomy" id="1200281"/>
    <lineage>
        <taxon>Bacteria</taxon>
        <taxon>Pseudomonadati</taxon>
        <taxon>Pseudomonadota</taxon>
        <taxon>Alphaproteobacteria</taxon>
        <taxon>Rhodobacterales</taxon>
        <taxon>Roseobacteraceae</taxon>
        <taxon>Falsiruegeria</taxon>
    </lineage>
</organism>
<dbReference type="AlphaFoldDB" id="A0A2R8CAI2"/>
<comment type="subcellular location">
    <subcellularLocation>
        <location evidence="1">Membrane</location>
    </subcellularLocation>
</comment>
<dbReference type="PROSITE" id="PS00154">
    <property type="entry name" value="ATPASE_E1_E2"/>
    <property type="match status" value="1"/>
</dbReference>
<evidence type="ECO:0000256" key="1">
    <source>
        <dbReference type="ARBA" id="ARBA00004370"/>
    </source>
</evidence>
<keyword evidence="2" id="KW-0812">Transmembrane</keyword>
<evidence type="ECO:0000313" key="7">
    <source>
        <dbReference type="Proteomes" id="UP000244898"/>
    </source>
</evidence>
<keyword evidence="5" id="KW-0732">Signal</keyword>
<gene>
    <name evidence="6" type="ORF">TRM7615_02871</name>
</gene>
<keyword evidence="7" id="KW-1185">Reference proteome</keyword>
<evidence type="ECO:0000256" key="5">
    <source>
        <dbReference type="SAM" id="SignalP"/>
    </source>
</evidence>
<evidence type="ECO:0000256" key="4">
    <source>
        <dbReference type="ARBA" id="ARBA00023136"/>
    </source>
</evidence>
<dbReference type="PANTHER" id="PTHR37953:SF1">
    <property type="entry name" value="UPF0127 PROTEIN MJ1496"/>
    <property type="match status" value="1"/>
</dbReference>
<feature type="signal peptide" evidence="5">
    <location>
        <begin position="1"/>
        <end position="23"/>
    </location>
</feature>
<name>A0A2R8CAI2_9RHOB</name>
<evidence type="ECO:0000256" key="3">
    <source>
        <dbReference type="ARBA" id="ARBA00022989"/>
    </source>
</evidence>
<proteinExistence type="predicted"/>
<accession>A0A2R8CAI2</accession>
<dbReference type="Pfam" id="PF02643">
    <property type="entry name" value="DUF192"/>
    <property type="match status" value="1"/>
</dbReference>
<dbReference type="GO" id="GO:0016020">
    <property type="term" value="C:membrane"/>
    <property type="evidence" value="ECO:0007669"/>
    <property type="project" value="UniProtKB-SubCell"/>
</dbReference>